<feature type="signal peptide" evidence="1">
    <location>
        <begin position="1"/>
        <end position="22"/>
    </location>
</feature>
<dbReference type="EMBL" id="CM016553">
    <property type="protein sequence ID" value="TKW35957.1"/>
    <property type="molecule type" value="Genomic_DNA"/>
</dbReference>
<evidence type="ECO:0000313" key="2">
    <source>
        <dbReference type="EMBL" id="TKW35957.1"/>
    </source>
</evidence>
<name>A0A4U6WDN3_SETVI</name>
<protein>
    <recommendedName>
        <fullName evidence="4">Fatty acid hydroxylase domain-containing protein</fullName>
    </recommendedName>
</protein>
<organism evidence="2 3">
    <name type="scientific">Setaria viridis</name>
    <name type="common">Green bristlegrass</name>
    <name type="synonym">Setaria italica subsp. viridis</name>
    <dbReference type="NCBI Taxonomy" id="4556"/>
    <lineage>
        <taxon>Eukaryota</taxon>
        <taxon>Viridiplantae</taxon>
        <taxon>Streptophyta</taxon>
        <taxon>Embryophyta</taxon>
        <taxon>Tracheophyta</taxon>
        <taxon>Spermatophyta</taxon>
        <taxon>Magnoliopsida</taxon>
        <taxon>Liliopsida</taxon>
        <taxon>Poales</taxon>
        <taxon>Poaceae</taxon>
        <taxon>PACMAD clade</taxon>
        <taxon>Panicoideae</taxon>
        <taxon>Panicodae</taxon>
        <taxon>Paniceae</taxon>
        <taxon>Cenchrinae</taxon>
        <taxon>Setaria</taxon>
    </lineage>
</organism>
<proteinExistence type="predicted"/>
<gene>
    <name evidence="2" type="ORF">SEVIR_2G409550v2</name>
</gene>
<evidence type="ECO:0000256" key="1">
    <source>
        <dbReference type="SAM" id="SignalP"/>
    </source>
</evidence>
<keyword evidence="1" id="KW-0732">Signal</keyword>
<reference evidence="2" key="1">
    <citation type="submission" date="2019-03" db="EMBL/GenBank/DDBJ databases">
        <title>WGS assembly of Setaria viridis.</title>
        <authorList>
            <person name="Huang P."/>
            <person name="Jenkins J."/>
            <person name="Grimwood J."/>
            <person name="Barry K."/>
            <person name="Healey A."/>
            <person name="Mamidi S."/>
            <person name="Sreedasyam A."/>
            <person name="Shu S."/>
            <person name="Feldman M."/>
            <person name="Wu J."/>
            <person name="Yu Y."/>
            <person name="Chen C."/>
            <person name="Johnson J."/>
            <person name="Rokhsar D."/>
            <person name="Baxter I."/>
            <person name="Schmutz J."/>
            <person name="Brutnell T."/>
            <person name="Kellogg E."/>
        </authorList>
    </citation>
    <scope>NUCLEOTIDE SEQUENCE [LARGE SCALE GENOMIC DNA]</scope>
</reference>
<feature type="chain" id="PRO_5020431962" description="Fatty acid hydroxylase domain-containing protein" evidence="1">
    <location>
        <begin position="23"/>
        <end position="56"/>
    </location>
</feature>
<keyword evidence="3" id="KW-1185">Reference proteome</keyword>
<dbReference type="AlphaFoldDB" id="A0A4U6WDN3"/>
<dbReference type="Proteomes" id="UP000298652">
    <property type="component" value="Chromosome 2"/>
</dbReference>
<evidence type="ECO:0000313" key="3">
    <source>
        <dbReference type="Proteomes" id="UP000298652"/>
    </source>
</evidence>
<sequence length="56" mass="6843">MLFSPGYRWMFILAWMLNWCAHDNFHRHGDSWLGKRHADSFHNGLPSWALFYKPEY</sequence>
<dbReference type="Gramene" id="TKW35957">
    <property type="protein sequence ID" value="TKW35957"/>
    <property type="gene ID" value="SEVIR_2G409550v2"/>
</dbReference>
<evidence type="ECO:0008006" key="4">
    <source>
        <dbReference type="Google" id="ProtNLM"/>
    </source>
</evidence>
<accession>A0A4U6WDN3</accession>